<evidence type="ECO:0000259" key="2">
    <source>
        <dbReference type="Pfam" id="PF04773"/>
    </source>
</evidence>
<evidence type="ECO:0000313" key="4">
    <source>
        <dbReference type="EMBL" id="MBB3970058.1"/>
    </source>
</evidence>
<evidence type="ECO:0000313" key="7">
    <source>
        <dbReference type="Proteomes" id="UP000583101"/>
    </source>
</evidence>
<proteinExistence type="predicted"/>
<evidence type="ECO:0000313" key="5">
    <source>
        <dbReference type="EMBL" id="TEW66450.1"/>
    </source>
</evidence>
<dbReference type="EMBL" id="JACIEG010000005">
    <property type="protein sequence ID" value="MBB3970058.1"/>
    <property type="molecule type" value="Genomic_DNA"/>
</dbReference>
<dbReference type="Gene3D" id="3.55.50.30">
    <property type="match status" value="1"/>
</dbReference>
<dbReference type="InterPro" id="IPR006860">
    <property type="entry name" value="FecR"/>
</dbReference>
<dbReference type="FunFam" id="2.60.120.1440:FF:000001">
    <property type="entry name" value="Putative anti-sigma factor"/>
    <property type="match status" value="1"/>
</dbReference>
<evidence type="ECO:0000313" key="6">
    <source>
        <dbReference type="Proteomes" id="UP000297248"/>
    </source>
</evidence>
<evidence type="ECO:0000256" key="1">
    <source>
        <dbReference type="SAM" id="Phobius"/>
    </source>
</evidence>
<dbReference type="InterPro" id="IPR012373">
    <property type="entry name" value="Ferrdict_sens_TM"/>
</dbReference>
<dbReference type="OrthoDB" id="1099963at2"/>
<evidence type="ECO:0000259" key="3">
    <source>
        <dbReference type="Pfam" id="PF16344"/>
    </source>
</evidence>
<keyword evidence="1" id="KW-0472">Membrane</keyword>
<comment type="caution">
    <text evidence="5">The sequence shown here is derived from an EMBL/GenBank/DDBJ whole genome shotgun (WGS) entry which is preliminary data.</text>
</comment>
<dbReference type="PANTHER" id="PTHR30273:SF2">
    <property type="entry name" value="PROTEIN FECR"/>
    <property type="match status" value="1"/>
</dbReference>
<reference evidence="4 7" key="3">
    <citation type="submission" date="2020-08" db="EMBL/GenBank/DDBJ databases">
        <title>Genomic Encyclopedia of Type Strains, Phase IV (KMG-IV): sequencing the most valuable type-strain genomes for metagenomic binning, comparative biology and taxonomic classification.</title>
        <authorList>
            <person name="Goeker M."/>
        </authorList>
    </citation>
    <scope>NUCLEOTIDE SEQUENCE [LARGE SCALE GENOMIC DNA]</scope>
    <source>
        <strain evidence="4 7">DSM 100995</strain>
    </source>
</reference>
<feature type="domain" description="Protein FecR C-terminal" evidence="3">
    <location>
        <begin position="322"/>
        <end position="391"/>
    </location>
</feature>
<dbReference type="Proteomes" id="UP000297248">
    <property type="component" value="Unassembled WGS sequence"/>
</dbReference>
<organism evidence="5 6">
    <name type="scientific">Mucilaginibacter phyllosphaerae</name>
    <dbReference type="NCBI Taxonomy" id="1812349"/>
    <lineage>
        <taxon>Bacteria</taxon>
        <taxon>Pseudomonadati</taxon>
        <taxon>Bacteroidota</taxon>
        <taxon>Sphingobacteriia</taxon>
        <taxon>Sphingobacteriales</taxon>
        <taxon>Sphingobacteriaceae</taxon>
        <taxon>Mucilaginibacter</taxon>
    </lineage>
</organism>
<dbReference type="Proteomes" id="UP000583101">
    <property type="component" value="Unassembled WGS sequence"/>
</dbReference>
<dbReference type="PANTHER" id="PTHR30273">
    <property type="entry name" value="PERIPLASMIC SIGNAL SENSOR AND SIGMA FACTOR ACTIVATOR FECR-RELATED"/>
    <property type="match status" value="1"/>
</dbReference>
<sequence>MSNDTALVKTLFEKYTAGTASPEEVTQLFKLIATGQHDKEIKDVLLDELQATELKDDYDTKRWDRVLNQVKTENAIWEIKDEPHKSNFIKRIGIAASIAACLGIGLYFYQYSVKPAAKDQTAQNDLAPGRNTATLTLANGRKIVLTDTTKGTVAEEVGVKITKAANGQLIYEVKDYKKDYNKFNTLTTAKGETYQVRLPDGTEVWLNSASALKYPASFAAASQRRVTLTGEAYFQVAKDKLHPFIVKTAQQEVQVLGTHFNINAYPDESATKTTLLEGSVRVTGLRHEDKMLKPGEQAVLMGNNIAVNDADTEEAVAWKNNEFMFGRDDFRTTMRKVARWYNIEVIYEPSAPVNLQLGGFSSRERNISTILKMMAKTGEVHFRVEGRKVYVSK</sequence>
<keyword evidence="1" id="KW-1133">Transmembrane helix</keyword>
<dbReference type="Pfam" id="PF16344">
    <property type="entry name" value="FecR_C"/>
    <property type="match status" value="1"/>
</dbReference>
<dbReference type="EMBL" id="SNQG01000003">
    <property type="protein sequence ID" value="TEW66450.1"/>
    <property type="molecule type" value="Genomic_DNA"/>
</dbReference>
<accession>A0A4Y8ACV4</accession>
<keyword evidence="7" id="KW-1185">Reference proteome</keyword>
<dbReference type="InterPro" id="IPR032508">
    <property type="entry name" value="FecR_C"/>
</dbReference>
<dbReference type="Gene3D" id="2.60.120.1440">
    <property type="match status" value="1"/>
</dbReference>
<dbReference type="Pfam" id="PF04773">
    <property type="entry name" value="FecR"/>
    <property type="match status" value="1"/>
</dbReference>
<reference evidence="5 6" key="1">
    <citation type="journal article" date="2016" name="Int. J. Syst. Evol. Microbiol.">
        <title>Proposal of Mucilaginibacter phyllosphaerae sp. nov. isolated from the phyllosphere of Galium album.</title>
        <authorList>
            <person name="Aydogan E.L."/>
            <person name="Busse H.J."/>
            <person name="Moser G."/>
            <person name="Muller C."/>
            <person name="Kampfer P."/>
            <person name="Glaeser S.P."/>
        </authorList>
    </citation>
    <scope>NUCLEOTIDE SEQUENCE [LARGE SCALE GENOMIC DNA]</scope>
    <source>
        <strain evidence="5 6">PP-F2FG21</strain>
    </source>
</reference>
<keyword evidence="1" id="KW-0812">Transmembrane</keyword>
<dbReference type="AlphaFoldDB" id="A0A4Y8ACV4"/>
<protein>
    <submittedName>
        <fullName evidence="5">FecR family protein</fullName>
    </submittedName>
</protein>
<feature type="domain" description="FecR protein" evidence="2">
    <location>
        <begin position="185"/>
        <end position="281"/>
    </location>
</feature>
<dbReference type="RefSeq" id="WP_134336061.1">
    <property type="nucleotide sequence ID" value="NZ_BMCZ01000003.1"/>
</dbReference>
<gene>
    <name evidence="5" type="ORF">E2R65_08455</name>
    <name evidence="4" type="ORF">GGR35_002674</name>
</gene>
<dbReference type="GO" id="GO:0016989">
    <property type="term" value="F:sigma factor antagonist activity"/>
    <property type="evidence" value="ECO:0007669"/>
    <property type="project" value="TreeGrafter"/>
</dbReference>
<feature type="transmembrane region" description="Helical" evidence="1">
    <location>
        <begin position="88"/>
        <end position="109"/>
    </location>
</feature>
<name>A0A4Y8ACV4_9SPHI</name>
<reference evidence="5" key="2">
    <citation type="submission" date="2019-03" db="EMBL/GenBank/DDBJ databases">
        <authorList>
            <person name="Yan Y.-Q."/>
            <person name="Du Z.-J."/>
        </authorList>
    </citation>
    <scope>NUCLEOTIDE SEQUENCE</scope>
    <source>
        <strain evidence="5">PP-F2FG21</strain>
    </source>
</reference>